<evidence type="ECO:0000313" key="3">
    <source>
        <dbReference type="Proteomes" id="UP001630127"/>
    </source>
</evidence>
<proteinExistence type="predicted"/>
<evidence type="ECO:0000313" key="2">
    <source>
        <dbReference type="EMBL" id="KAL3511344.1"/>
    </source>
</evidence>
<comment type="caution">
    <text evidence="2">The sequence shown here is derived from an EMBL/GenBank/DDBJ whole genome shotgun (WGS) entry which is preliminary data.</text>
</comment>
<feature type="compositionally biased region" description="Low complexity" evidence="1">
    <location>
        <begin position="9"/>
        <end position="21"/>
    </location>
</feature>
<gene>
    <name evidence="2" type="ORF">ACH5RR_030745</name>
</gene>
<organism evidence="2 3">
    <name type="scientific">Cinchona calisaya</name>
    <dbReference type="NCBI Taxonomy" id="153742"/>
    <lineage>
        <taxon>Eukaryota</taxon>
        <taxon>Viridiplantae</taxon>
        <taxon>Streptophyta</taxon>
        <taxon>Embryophyta</taxon>
        <taxon>Tracheophyta</taxon>
        <taxon>Spermatophyta</taxon>
        <taxon>Magnoliopsida</taxon>
        <taxon>eudicotyledons</taxon>
        <taxon>Gunneridae</taxon>
        <taxon>Pentapetalae</taxon>
        <taxon>asterids</taxon>
        <taxon>lamiids</taxon>
        <taxon>Gentianales</taxon>
        <taxon>Rubiaceae</taxon>
        <taxon>Cinchonoideae</taxon>
        <taxon>Cinchoneae</taxon>
        <taxon>Cinchona</taxon>
    </lineage>
</organism>
<evidence type="ECO:0000256" key="1">
    <source>
        <dbReference type="SAM" id="MobiDB-lite"/>
    </source>
</evidence>
<dbReference type="EMBL" id="JBJUIK010000012">
    <property type="protein sequence ID" value="KAL3511344.1"/>
    <property type="molecule type" value="Genomic_DNA"/>
</dbReference>
<reference evidence="2 3" key="1">
    <citation type="submission" date="2024-11" db="EMBL/GenBank/DDBJ databases">
        <title>A near-complete genome assembly of Cinchona calisaya.</title>
        <authorList>
            <person name="Lian D.C."/>
            <person name="Zhao X.W."/>
            <person name="Wei L."/>
        </authorList>
    </citation>
    <scope>NUCLEOTIDE SEQUENCE [LARGE SCALE GENOMIC DNA]</scope>
    <source>
        <tissue evidence="2">Nenye</tissue>
    </source>
</reference>
<feature type="region of interest" description="Disordered" evidence="1">
    <location>
        <begin position="1"/>
        <end position="21"/>
    </location>
</feature>
<dbReference type="Proteomes" id="UP001630127">
    <property type="component" value="Unassembled WGS sequence"/>
</dbReference>
<protein>
    <submittedName>
        <fullName evidence="2">Uncharacterized protein</fullName>
    </submittedName>
</protein>
<accession>A0ABD2YYD1</accession>
<keyword evidence="3" id="KW-1185">Reference proteome</keyword>
<sequence>MLLFRDFFNSSSTNSPLSSNTNMPLYDQGPFVNLNFSNSLVGSQSCNNNNISSPKTTNPSLSSMCLQKFDEHQAGEFSTSIETSSTSNTNQVDCMEFFPSEPSDSGLLQEIIQGFFPKDKKILGKSDPEPALVASSDVSMNLSLESGLKKRIGDAAYFESHVLLPQQLENFSGVGVQSQPIPFYNEIYHHPANYNDVHASQECMLGLGDGFQYPHDLLGAFAAKMQNA</sequence>
<name>A0ABD2YYD1_9GENT</name>
<dbReference type="AlphaFoldDB" id="A0ABD2YYD1"/>